<protein>
    <recommendedName>
        <fullName evidence="10">Major facilitator superfamily (MFS) profile domain-containing protein</fullName>
    </recommendedName>
</protein>
<evidence type="ECO:0000256" key="9">
    <source>
        <dbReference type="SAM" id="Phobius"/>
    </source>
</evidence>
<comment type="subcellular location">
    <subcellularLocation>
        <location evidence="1">Cell membrane</location>
        <topology evidence="1">Multi-pass membrane protein</topology>
    </subcellularLocation>
</comment>
<dbReference type="GO" id="GO:0022857">
    <property type="term" value="F:transmembrane transporter activity"/>
    <property type="evidence" value="ECO:0007669"/>
    <property type="project" value="InterPro"/>
</dbReference>
<name>A0A2U1JED9_SMIAN</name>
<dbReference type="CDD" id="cd17502">
    <property type="entry name" value="MFS_Azr1_MDR_like"/>
    <property type="match status" value="1"/>
</dbReference>
<dbReference type="Gene3D" id="1.20.1720.10">
    <property type="entry name" value="Multidrug resistance protein D"/>
    <property type="match status" value="1"/>
</dbReference>
<evidence type="ECO:0000256" key="5">
    <source>
        <dbReference type="ARBA" id="ARBA00022692"/>
    </source>
</evidence>
<evidence type="ECO:0000256" key="2">
    <source>
        <dbReference type="ARBA" id="ARBA00008335"/>
    </source>
</evidence>
<dbReference type="GO" id="GO:0005886">
    <property type="term" value="C:plasma membrane"/>
    <property type="evidence" value="ECO:0007669"/>
    <property type="project" value="UniProtKB-SubCell"/>
</dbReference>
<feature type="domain" description="Major facilitator superfamily (MFS) profile" evidence="10">
    <location>
        <begin position="71"/>
        <end position="560"/>
    </location>
</feature>
<feature type="transmembrane region" description="Helical" evidence="9">
    <location>
        <begin position="332"/>
        <end position="355"/>
    </location>
</feature>
<evidence type="ECO:0000256" key="1">
    <source>
        <dbReference type="ARBA" id="ARBA00004651"/>
    </source>
</evidence>
<keyword evidence="6 9" id="KW-1133">Transmembrane helix</keyword>
<reference evidence="11 12" key="1">
    <citation type="journal article" date="2018" name="MBio">
        <title>Comparative Genomics Reveals the Core Gene Toolbox for the Fungus-Insect Symbiosis.</title>
        <authorList>
            <person name="Wang Y."/>
            <person name="Stata M."/>
            <person name="Wang W."/>
            <person name="Stajich J.E."/>
            <person name="White M.M."/>
            <person name="Moncalvo J.M."/>
        </authorList>
    </citation>
    <scope>NUCLEOTIDE SEQUENCE [LARGE SCALE GENOMIC DNA]</scope>
    <source>
        <strain evidence="11 12">AUS-126-30</strain>
    </source>
</reference>
<feature type="transmembrane region" description="Helical" evidence="9">
    <location>
        <begin position="425"/>
        <end position="443"/>
    </location>
</feature>
<feature type="transmembrane region" description="Helical" evidence="9">
    <location>
        <begin position="67"/>
        <end position="84"/>
    </location>
</feature>
<dbReference type="EMBL" id="MBFU01000015">
    <property type="protein sequence ID" value="PWA03457.1"/>
    <property type="molecule type" value="Genomic_DNA"/>
</dbReference>
<feature type="transmembrane region" description="Helical" evidence="9">
    <location>
        <begin position="536"/>
        <end position="555"/>
    </location>
</feature>
<feature type="transmembrane region" description="Helical" evidence="9">
    <location>
        <begin position="221"/>
        <end position="244"/>
    </location>
</feature>
<feature type="transmembrane region" description="Helical" evidence="9">
    <location>
        <begin position="264"/>
        <end position="281"/>
    </location>
</feature>
<keyword evidence="4" id="KW-1003">Cell membrane</keyword>
<dbReference type="InterPro" id="IPR020846">
    <property type="entry name" value="MFS_dom"/>
</dbReference>
<dbReference type="PRINTS" id="PR01036">
    <property type="entry name" value="TCRTETB"/>
</dbReference>
<keyword evidence="7 9" id="KW-0472">Membrane</keyword>
<feature type="transmembrane region" description="Helical" evidence="9">
    <location>
        <begin position="194"/>
        <end position="215"/>
    </location>
</feature>
<feature type="transmembrane region" description="Helical" evidence="9">
    <location>
        <begin position="463"/>
        <end position="481"/>
    </location>
</feature>
<dbReference type="NCBIfam" id="TIGR00711">
    <property type="entry name" value="efflux_EmrB"/>
    <property type="match status" value="1"/>
</dbReference>
<feature type="compositionally biased region" description="Polar residues" evidence="8">
    <location>
        <begin position="573"/>
        <end position="583"/>
    </location>
</feature>
<dbReference type="FunFam" id="1.20.1720.10:FF:000013">
    <property type="entry name" value="Related to multidrug resistance proteins"/>
    <property type="match status" value="1"/>
</dbReference>
<dbReference type="AlphaFoldDB" id="A0A2U1JED9"/>
<feature type="transmembrane region" description="Helical" evidence="9">
    <location>
        <begin position="136"/>
        <end position="155"/>
    </location>
</feature>
<dbReference type="PANTHER" id="PTHR23501">
    <property type="entry name" value="MAJOR FACILITATOR SUPERFAMILY"/>
    <property type="match status" value="1"/>
</dbReference>
<feature type="region of interest" description="Disordered" evidence="8">
    <location>
        <begin position="1"/>
        <end position="50"/>
    </location>
</feature>
<dbReference type="Proteomes" id="UP000245591">
    <property type="component" value="Unassembled WGS sequence"/>
</dbReference>
<evidence type="ECO:0000256" key="6">
    <source>
        <dbReference type="ARBA" id="ARBA00022989"/>
    </source>
</evidence>
<evidence type="ECO:0000259" key="10">
    <source>
        <dbReference type="PROSITE" id="PS50850"/>
    </source>
</evidence>
<dbReference type="PROSITE" id="PS50850">
    <property type="entry name" value="MFS"/>
    <property type="match status" value="1"/>
</dbReference>
<feature type="transmembrane region" description="Helical" evidence="9">
    <location>
        <begin position="367"/>
        <end position="388"/>
    </location>
</feature>
<feature type="transmembrane region" description="Helical" evidence="9">
    <location>
        <begin position="161"/>
        <end position="182"/>
    </location>
</feature>
<evidence type="ECO:0000256" key="4">
    <source>
        <dbReference type="ARBA" id="ARBA00022475"/>
    </source>
</evidence>
<gene>
    <name evidence="11" type="ORF">BB558_000394</name>
</gene>
<dbReference type="PANTHER" id="PTHR23501:SF191">
    <property type="entry name" value="VACUOLAR BASIC AMINO ACID TRANSPORTER 4"/>
    <property type="match status" value="1"/>
</dbReference>
<sequence length="583" mass="62906">MSSQNKDFSAVNIPVAEKSQTSADSETADNLEARSNHENHSSDSTTEIKVKEAPHEQMVYPEMTRKAMLLMVFGIAVAMFLSALDNTIVSTALPTIASDFNNLSSISWVATSYMLTSTALQPIYGKIADIFGPKETILAAIFIFEVGSLLCGLSNSMTMLIFVRGVSGIGGAGIMTLATIIISKTIPLDVRGKYMGILGSAFGLSSVAGPLLGGLFTDKVSWRWCFYINLPLGAIAAITVIFFVKIDKIKGNLMIKLKRIDMGGVLIMIAGIVMLLLALNWGGSTYPWNSAKIIALLVVGIILILIFVGFEYKFPKEPVIPLHIFRNRNLSLNFICQFFIGFGMFGLIFYMPMYYTVVYGGNATQSGLFLLPLMLGLIITSIVGGFVISRTGIYRPYIWAGNALLATGIGLVTTFNQDTKKVLQVFYLLICGLGIGLTMQPSLLSVQASSTPDVLSITTTLLGFFRVIGGTIGMTIVSTIMQNSLRKKLAVIKTLFPADTKTIDAALQTALAIRAPGVPKDLKEAIVVAYVKSIRAAFIILIPVILVSFLTGLGLTHVPLGSAKPKKEETIEDPNTSEPRSTA</sequence>
<comment type="similarity">
    <text evidence="2">Belongs to the major facilitator superfamily.</text>
</comment>
<evidence type="ECO:0000256" key="8">
    <source>
        <dbReference type="SAM" id="MobiDB-lite"/>
    </source>
</evidence>
<keyword evidence="12" id="KW-1185">Reference proteome</keyword>
<keyword evidence="5 9" id="KW-0812">Transmembrane</keyword>
<comment type="caution">
    <text evidence="11">The sequence shown here is derived from an EMBL/GenBank/DDBJ whole genome shotgun (WGS) entry which is preliminary data.</text>
</comment>
<evidence type="ECO:0000313" key="11">
    <source>
        <dbReference type="EMBL" id="PWA03457.1"/>
    </source>
</evidence>
<dbReference type="InterPro" id="IPR004638">
    <property type="entry name" value="EmrB-like"/>
</dbReference>
<feature type="transmembrane region" description="Helical" evidence="9">
    <location>
        <begin position="293"/>
        <end position="312"/>
    </location>
</feature>
<evidence type="ECO:0000256" key="7">
    <source>
        <dbReference type="ARBA" id="ARBA00023136"/>
    </source>
</evidence>
<feature type="region of interest" description="Disordered" evidence="8">
    <location>
        <begin position="564"/>
        <end position="583"/>
    </location>
</feature>
<dbReference type="SUPFAM" id="SSF103473">
    <property type="entry name" value="MFS general substrate transporter"/>
    <property type="match status" value="1"/>
</dbReference>
<feature type="compositionally biased region" description="Basic and acidic residues" evidence="8">
    <location>
        <begin position="31"/>
        <end position="50"/>
    </location>
</feature>
<dbReference type="InterPro" id="IPR036259">
    <property type="entry name" value="MFS_trans_sf"/>
</dbReference>
<evidence type="ECO:0000256" key="3">
    <source>
        <dbReference type="ARBA" id="ARBA00022448"/>
    </source>
</evidence>
<organism evidence="11 12">
    <name type="scientific">Smittium angustum</name>
    <dbReference type="NCBI Taxonomy" id="133377"/>
    <lineage>
        <taxon>Eukaryota</taxon>
        <taxon>Fungi</taxon>
        <taxon>Fungi incertae sedis</taxon>
        <taxon>Zoopagomycota</taxon>
        <taxon>Kickxellomycotina</taxon>
        <taxon>Harpellomycetes</taxon>
        <taxon>Harpellales</taxon>
        <taxon>Legeriomycetaceae</taxon>
        <taxon>Smittium</taxon>
    </lineage>
</organism>
<proteinExistence type="inferred from homology"/>
<dbReference type="Gene3D" id="1.20.1250.20">
    <property type="entry name" value="MFS general substrate transporter like domains"/>
    <property type="match status" value="1"/>
</dbReference>
<keyword evidence="3" id="KW-0813">Transport</keyword>
<accession>A0A2U1JED9</accession>
<dbReference type="Pfam" id="PF07690">
    <property type="entry name" value="MFS_1"/>
    <property type="match status" value="2"/>
</dbReference>
<dbReference type="InterPro" id="IPR011701">
    <property type="entry name" value="MFS"/>
</dbReference>
<evidence type="ECO:0000313" key="12">
    <source>
        <dbReference type="Proteomes" id="UP000245591"/>
    </source>
</evidence>